<dbReference type="EMBL" id="JASBWT010000023">
    <property type="protein sequence ID" value="KAJ9095015.1"/>
    <property type="molecule type" value="Genomic_DNA"/>
</dbReference>
<organism evidence="1 2">
    <name type="scientific">Naganishia friedmannii</name>
    <dbReference type="NCBI Taxonomy" id="89922"/>
    <lineage>
        <taxon>Eukaryota</taxon>
        <taxon>Fungi</taxon>
        <taxon>Dikarya</taxon>
        <taxon>Basidiomycota</taxon>
        <taxon>Agaricomycotina</taxon>
        <taxon>Tremellomycetes</taxon>
        <taxon>Filobasidiales</taxon>
        <taxon>Filobasidiaceae</taxon>
        <taxon>Naganishia</taxon>
    </lineage>
</organism>
<reference evidence="1" key="1">
    <citation type="submission" date="2023-04" db="EMBL/GenBank/DDBJ databases">
        <title>Draft Genome sequencing of Naganishia species isolated from polar environments using Oxford Nanopore Technology.</title>
        <authorList>
            <person name="Leo P."/>
            <person name="Venkateswaran K."/>
        </authorList>
    </citation>
    <scope>NUCLEOTIDE SEQUENCE</scope>
    <source>
        <strain evidence="1">MNA-CCFEE 5423</strain>
    </source>
</reference>
<dbReference type="Proteomes" id="UP001227268">
    <property type="component" value="Unassembled WGS sequence"/>
</dbReference>
<evidence type="ECO:0000313" key="2">
    <source>
        <dbReference type="Proteomes" id="UP001227268"/>
    </source>
</evidence>
<gene>
    <name evidence="1" type="ORF">QFC21_005808</name>
</gene>
<keyword evidence="2" id="KW-1185">Reference proteome</keyword>
<protein>
    <submittedName>
        <fullName evidence="1">Uncharacterized protein</fullName>
    </submittedName>
</protein>
<proteinExistence type="predicted"/>
<sequence length="538" mass="59866">MSERRINPSEHQGQEDSLPIDPLLRPTSTPYDTDTPSTSSHTNTAVAPASELPLVELARDVPDLSEFVRELEGNVALAKELWEPTKKKKDGGAGGREEQMQWSDQATKIMLACVLKVEQNIGSPQGELIEVGQKGNMKRVPIKVSDNGLLKTTGTFVAWGLRKEGFAAADTAAVVNKWWRLKETYNAIQKLSVNRSGAPFPYSQERGFGELGLMQPEFDALCYGTSQKGSKFNHLQTAAQKVKAYRNGPWMWYPYFEEIFQLRGGSSYATGDFCADYMNLHGNDENLQSKRAEPVSADDDDESDTSHSQRPSKRAKSSTSSAITRPSKQSTTLDALKNVGEGNVAFGKALEAVTAQEKERLRANADMLAQYTESNKVKKSRQSQQVRIDAAEAIAGLPAFEALEESEQDAVQEWLDNDDNSADVLKIMAPLRARWLKKKLVMMLEEYETKRLVSYVPSPLTLLTTCSSSVVSFVLQGHVLVQSLIQAIRPHSLRHCFLVPVHPDRSLWTRLSSNVWPWILPLRQSSLGCLVFLLMNCT</sequence>
<evidence type="ECO:0000313" key="1">
    <source>
        <dbReference type="EMBL" id="KAJ9095015.1"/>
    </source>
</evidence>
<accession>A0ACC2V7A4</accession>
<name>A0ACC2V7A4_9TREE</name>
<comment type="caution">
    <text evidence="1">The sequence shown here is derived from an EMBL/GenBank/DDBJ whole genome shotgun (WGS) entry which is preliminary data.</text>
</comment>